<evidence type="ECO:0000256" key="2">
    <source>
        <dbReference type="ARBA" id="ARBA00001966"/>
    </source>
</evidence>
<sequence length="469" mass="51355">MKAQTLYDKIIELHTIENLTADGRERLVYIDRTVVNEYTSPQAFSLLRENKLQVWRPCATLGTVDHVNSSAPDRTEFPSEKNSCTQVKYLLKNGADFNFEVLNNGNPKQGIEHVVMVERGKVLPGMLIGAGDSHTAMYGALGAVAYGIGTSDIYHYLATSTLRYKKLKNMRVCVTGQRGAGVSAKDIILFIVKKLGAGGCTGHCVEFCGPVISELTAEERLTLCNMAVECAARSSVIAPDKKVFEYLKGKECSPTGELWDEAVSFWRTLKSDSDAAFDKEETIDITGLEPSVTWGTSPDQNCFISETIPNPEEIEDPKVRADFKRALSYMGLKAGQKVKGLPITHAFIGSCTNSRIEDLRAAAAVLKGKKRAPGVWAMVVPGSTQVRAQAEREGIDKIFKAAGWEWRNSGCSLCLAMNGDILDAQDRCISATNRNFEGRQGVQTRTHLASPQMVALASVKGFIADIREE</sequence>
<accession>A0A227KIF2</accession>
<dbReference type="InterPro" id="IPR015931">
    <property type="entry name" value="Acnase/IPM_dHydase_lsu_aba_1/3"/>
</dbReference>
<dbReference type="NCBIfam" id="NF004016">
    <property type="entry name" value="PRK05478.1"/>
    <property type="match status" value="1"/>
</dbReference>
<comment type="cofactor">
    <cofactor evidence="2">
        <name>[4Fe-4S] cluster</name>
        <dbReference type="ChEBI" id="CHEBI:49883"/>
    </cofactor>
</comment>
<evidence type="ECO:0000256" key="12">
    <source>
        <dbReference type="ARBA" id="ARBA00023014"/>
    </source>
</evidence>
<evidence type="ECO:0000256" key="6">
    <source>
        <dbReference type="ARBA" id="ARBA00011998"/>
    </source>
</evidence>
<keyword evidence="7" id="KW-0432">Leucine biosynthesis</keyword>
<keyword evidence="11" id="KW-0408">Iron</keyword>
<protein>
    <recommendedName>
        <fullName evidence="6">3-isopropylmalate dehydratase</fullName>
        <ecNumber evidence="6">4.2.1.33</ecNumber>
    </recommendedName>
</protein>
<dbReference type="RefSeq" id="WP_066595175.1">
    <property type="nucleotide sequence ID" value="NZ_CAJTBZ010000002.1"/>
</dbReference>
<feature type="domain" description="Aconitase/3-isopropylmalate dehydratase large subunit alpha/beta/alpha" evidence="15">
    <location>
        <begin position="8"/>
        <end position="461"/>
    </location>
</feature>
<keyword evidence="9" id="KW-0028">Amino-acid biosynthesis</keyword>
<dbReference type="GO" id="GO:0003861">
    <property type="term" value="F:3-isopropylmalate dehydratase activity"/>
    <property type="evidence" value="ECO:0007669"/>
    <property type="project" value="UniProtKB-EC"/>
</dbReference>
<dbReference type="EMBL" id="NHMP01000004">
    <property type="protein sequence ID" value="OXE47696.1"/>
    <property type="molecule type" value="Genomic_DNA"/>
</dbReference>
<keyword evidence="8" id="KW-0004">4Fe-4S</keyword>
<comment type="caution">
    <text evidence="16">The sequence shown here is derived from an EMBL/GenBank/DDBJ whole genome shotgun (WGS) entry which is preliminary data.</text>
</comment>
<reference evidence="17" key="1">
    <citation type="submission" date="2017-05" db="EMBL/GenBank/DDBJ databases">
        <title>Improved OligoMM genomes.</title>
        <authorList>
            <person name="Garzetti D."/>
        </authorList>
    </citation>
    <scope>NUCLEOTIDE SEQUENCE [LARGE SCALE GENOMIC DNA]</scope>
    <source>
        <strain evidence="17">YL45</strain>
    </source>
</reference>
<organism evidence="16 17">
    <name type="scientific">Turicimonas muris</name>
    <dbReference type="NCBI Taxonomy" id="1796652"/>
    <lineage>
        <taxon>Bacteria</taxon>
        <taxon>Pseudomonadati</taxon>
        <taxon>Pseudomonadota</taxon>
        <taxon>Betaproteobacteria</taxon>
        <taxon>Burkholderiales</taxon>
        <taxon>Sutterellaceae</taxon>
        <taxon>Turicimonas</taxon>
    </lineage>
</organism>
<comment type="catalytic activity">
    <reaction evidence="1">
        <text>(2R,3S)-3-isopropylmalate = (2S)-2-isopropylmalate</text>
        <dbReference type="Rhea" id="RHEA:32287"/>
        <dbReference type="ChEBI" id="CHEBI:1178"/>
        <dbReference type="ChEBI" id="CHEBI:35121"/>
        <dbReference type="EC" id="4.2.1.33"/>
    </reaction>
</comment>
<evidence type="ECO:0000256" key="7">
    <source>
        <dbReference type="ARBA" id="ARBA00022430"/>
    </source>
</evidence>
<keyword evidence="17" id="KW-1185">Reference proteome</keyword>
<dbReference type="PROSITE" id="PS01244">
    <property type="entry name" value="ACONITASE_2"/>
    <property type="match status" value="1"/>
</dbReference>
<comment type="function">
    <text evidence="3">Catalyzes the isomerization between 2-isopropylmalate and 3-isopropylmalate, via the formation of 2-isopropylmaleate.</text>
</comment>
<comment type="subunit">
    <text evidence="5">Heterodimer of LeuC and LeuD.</text>
</comment>
<dbReference type="NCBIfam" id="TIGR00170">
    <property type="entry name" value="leuC"/>
    <property type="match status" value="1"/>
</dbReference>
<dbReference type="InterPro" id="IPR018136">
    <property type="entry name" value="Aconitase_4Fe-4S_BS"/>
</dbReference>
<dbReference type="PANTHER" id="PTHR43822:SF9">
    <property type="entry name" value="3-ISOPROPYLMALATE DEHYDRATASE"/>
    <property type="match status" value="1"/>
</dbReference>
<dbReference type="GeneID" id="78362725"/>
<dbReference type="PROSITE" id="PS00450">
    <property type="entry name" value="ACONITASE_1"/>
    <property type="match status" value="1"/>
</dbReference>
<dbReference type="SUPFAM" id="SSF53732">
    <property type="entry name" value="Aconitase iron-sulfur domain"/>
    <property type="match status" value="1"/>
</dbReference>
<evidence type="ECO:0000256" key="9">
    <source>
        <dbReference type="ARBA" id="ARBA00022605"/>
    </source>
</evidence>
<keyword evidence="14" id="KW-0100">Branched-chain amino acid biosynthesis</keyword>
<evidence type="ECO:0000256" key="8">
    <source>
        <dbReference type="ARBA" id="ARBA00022485"/>
    </source>
</evidence>
<evidence type="ECO:0000259" key="15">
    <source>
        <dbReference type="Pfam" id="PF00330"/>
    </source>
</evidence>
<name>A0A227KIF2_9BURK</name>
<dbReference type="Gene3D" id="3.30.499.10">
    <property type="entry name" value="Aconitase, domain 3"/>
    <property type="match status" value="2"/>
</dbReference>
<dbReference type="InterPro" id="IPR004430">
    <property type="entry name" value="3-IsopropMal_deHydase_lsu"/>
</dbReference>
<keyword evidence="13" id="KW-0456">Lyase</keyword>
<dbReference type="GO" id="GO:0051539">
    <property type="term" value="F:4 iron, 4 sulfur cluster binding"/>
    <property type="evidence" value="ECO:0007669"/>
    <property type="project" value="UniProtKB-KW"/>
</dbReference>
<dbReference type="InterPro" id="IPR001030">
    <property type="entry name" value="Acoase/IPM_deHydtase_lsu_aba"/>
</dbReference>
<dbReference type="PRINTS" id="PR00415">
    <property type="entry name" value="ACONITASE"/>
</dbReference>
<keyword evidence="10" id="KW-0479">Metal-binding</keyword>
<dbReference type="PANTHER" id="PTHR43822">
    <property type="entry name" value="HOMOACONITASE, MITOCHONDRIAL-RELATED"/>
    <property type="match status" value="1"/>
</dbReference>
<gene>
    <name evidence="16" type="ORF">ADH67_07910</name>
</gene>
<evidence type="ECO:0000256" key="14">
    <source>
        <dbReference type="ARBA" id="ARBA00023304"/>
    </source>
</evidence>
<evidence type="ECO:0000256" key="10">
    <source>
        <dbReference type="ARBA" id="ARBA00022723"/>
    </source>
</evidence>
<evidence type="ECO:0000256" key="4">
    <source>
        <dbReference type="ARBA" id="ARBA00004729"/>
    </source>
</evidence>
<evidence type="ECO:0000256" key="11">
    <source>
        <dbReference type="ARBA" id="ARBA00023004"/>
    </source>
</evidence>
<comment type="pathway">
    <text evidence="4">Amino-acid biosynthesis; L-leucine biosynthesis; L-leucine from 3-methyl-2-oxobutanoate: step 2/4.</text>
</comment>
<evidence type="ECO:0000256" key="13">
    <source>
        <dbReference type="ARBA" id="ARBA00023239"/>
    </source>
</evidence>
<dbReference type="NCBIfam" id="NF009116">
    <property type="entry name" value="PRK12466.1"/>
    <property type="match status" value="1"/>
</dbReference>
<evidence type="ECO:0000313" key="16">
    <source>
        <dbReference type="EMBL" id="OXE47696.1"/>
    </source>
</evidence>
<evidence type="ECO:0000256" key="1">
    <source>
        <dbReference type="ARBA" id="ARBA00000491"/>
    </source>
</evidence>
<dbReference type="InterPro" id="IPR036008">
    <property type="entry name" value="Aconitase_4Fe-4S_dom"/>
</dbReference>
<dbReference type="GO" id="GO:0009098">
    <property type="term" value="P:L-leucine biosynthetic process"/>
    <property type="evidence" value="ECO:0007669"/>
    <property type="project" value="UniProtKB-UniPathway"/>
</dbReference>
<dbReference type="EC" id="4.2.1.33" evidence="6"/>
<evidence type="ECO:0000256" key="5">
    <source>
        <dbReference type="ARBA" id="ARBA00011271"/>
    </source>
</evidence>
<evidence type="ECO:0000313" key="17">
    <source>
        <dbReference type="Proteomes" id="UP000214610"/>
    </source>
</evidence>
<dbReference type="Pfam" id="PF00330">
    <property type="entry name" value="Aconitase"/>
    <property type="match status" value="1"/>
</dbReference>
<dbReference type="GO" id="GO:0046872">
    <property type="term" value="F:metal ion binding"/>
    <property type="evidence" value="ECO:0007669"/>
    <property type="project" value="UniProtKB-KW"/>
</dbReference>
<dbReference type="InterPro" id="IPR050067">
    <property type="entry name" value="IPM_dehydratase_rel_enz"/>
</dbReference>
<evidence type="ECO:0000256" key="3">
    <source>
        <dbReference type="ARBA" id="ARBA00002695"/>
    </source>
</evidence>
<dbReference type="AlphaFoldDB" id="A0A227KIF2"/>
<proteinExistence type="predicted"/>
<dbReference type="UniPathway" id="UPA00048">
    <property type="reaction ID" value="UER00071"/>
</dbReference>
<keyword evidence="12" id="KW-0411">Iron-sulfur</keyword>
<dbReference type="Proteomes" id="UP000214610">
    <property type="component" value="Unassembled WGS sequence"/>
</dbReference>